<dbReference type="Pfam" id="PF05729">
    <property type="entry name" value="NACHT"/>
    <property type="match status" value="1"/>
</dbReference>
<dbReference type="PROSITE" id="PS50837">
    <property type="entry name" value="NACHT"/>
    <property type="match status" value="1"/>
</dbReference>
<dbReference type="InterPro" id="IPR007111">
    <property type="entry name" value="NACHT_NTPase"/>
</dbReference>
<evidence type="ECO:0000259" key="2">
    <source>
        <dbReference type="PROSITE" id="PS50837"/>
    </source>
</evidence>
<accession>A0ABS3Y431</accession>
<keyword evidence="1" id="KW-0472">Membrane</keyword>
<proteinExistence type="predicted"/>
<name>A0ABS3Y431_9ACTN</name>
<evidence type="ECO:0000256" key="1">
    <source>
        <dbReference type="SAM" id="Phobius"/>
    </source>
</evidence>
<organism evidence="3 4">
    <name type="scientific">Streptomyces smyrnaeus</name>
    <dbReference type="NCBI Taxonomy" id="1387713"/>
    <lineage>
        <taxon>Bacteria</taxon>
        <taxon>Bacillati</taxon>
        <taxon>Actinomycetota</taxon>
        <taxon>Actinomycetes</taxon>
        <taxon>Kitasatosporales</taxon>
        <taxon>Streptomycetaceae</taxon>
        <taxon>Streptomyces</taxon>
    </lineage>
</organism>
<keyword evidence="1" id="KW-1133">Transmembrane helix</keyword>
<protein>
    <submittedName>
        <fullName evidence="3">NACHT domain-containing protein</fullName>
    </submittedName>
</protein>
<feature type="transmembrane region" description="Helical" evidence="1">
    <location>
        <begin position="51"/>
        <end position="71"/>
    </location>
</feature>
<feature type="transmembrane region" description="Helical" evidence="1">
    <location>
        <begin position="83"/>
        <end position="103"/>
    </location>
</feature>
<gene>
    <name evidence="3" type="ORF">JW613_29595</name>
</gene>
<feature type="domain" description="NACHT" evidence="2">
    <location>
        <begin position="210"/>
        <end position="331"/>
    </location>
</feature>
<dbReference type="InterPro" id="IPR027417">
    <property type="entry name" value="P-loop_NTPase"/>
</dbReference>
<keyword evidence="1" id="KW-0812">Transmembrane</keyword>
<dbReference type="SUPFAM" id="SSF52540">
    <property type="entry name" value="P-loop containing nucleoside triphosphate hydrolases"/>
    <property type="match status" value="1"/>
</dbReference>
<dbReference type="RefSeq" id="WP_209213954.1">
    <property type="nucleotide sequence ID" value="NZ_JAFFZM010000023.1"/>
</dbReference>
<evidence type="ECO:0000313" key="3">
    <source>
        <dbReference type="EMBL" id="MBO8202408.1"/>
    </source>
</evidence>
<comment type="caution">
    <text evidence="3">The sequence shown here is derived from an EMBL/GenBank/DDBJ whole genome shotgun (WGS) entry which is preliminary data.</text>
</comment>
<dbReference type="Gene3D" id="3.40.50.300">
    <property type="entry name" value="P-loop containing nucleotide triphosphate hydrolases"/>
    <property type="match status" value="1"/>
</dbReference>
<reference evidence="3 4" key="1">
    <citation type="submission" date="2021-02" db="EMBL/GenBank/DDBJ databases">
        <title>Streptomyces spirodelae sp. nov., isolated from duckweed.</title>
        <authorList>
            <person name="Saimee Y."/>
            <person name="Duangmal K."/>
        </authorList>
    </citation>
    <scope>NUCLEOTIDE SEQUENCE [LARGE SCALE GENOMIC DNA]</scope>
    <source>
        <strain evidence="3 4">DSM 42105</strain>
    </source>
</reference>
<dbReference type="Proteomes" id="UP000721954">
    <property type="component" value="Unassembled WGS sequence"/>
</dbReference>
<dbReference type="GeneID" id="96262772"/>
<dbReference type="EMBL" id="JAFFZM010000023">
    <property type="protein sequence ID" value="MBO8202408.1"/>
    <property type="molecule type" value="Genomic_DNA"/>
</dbReference>
<keyword evidence="4" id="KW-1185">Reference proteome</keyword>
<evidence type="ECO:0000313" key="4">
    <source>
        <dbReference type="Proteomes" id="UP000721954"/>
    </source>
</evidence>
<sequence>MAPDGTDGAPRWGNRIDGGTFGTVIQAERIDAVHIHVHEETAELPRSPLRLFVLAGLLLCVSGGLWIVQPLVADAVLAEQRRLPALAALFAALSAGVAAVGRIRDRRRLTRPRATHSGHRLDRAAEGLAEALVRQYGRQDQLALAPVHTPTPIPVRWTAADPLVTDHVPNVLGASARHDLPAGDDAVAGGLETDGEFAGTAAFFTTLPRQRLVILGAPGAGKTVLAHRLARTLLEARGPASAAPVPVVLPLASWNPGGGQGLWRWAAERLCAEHPVPLPTVEVALDLIESGRVLPVLDGFDELPDSAQAYALRQLRTSLTSHARCVLTSRTAEYARAVEQAALPLPGAVAVELCPLTTDDLWRYLPRTSRRTSRSDPAHTKWSPVLERLADADDTRRETRVLRRVLSTPLMVALARVAYSETDADPAELLGAGRFTTRQAVERHLYDAFLTAAYADASGASAAKTREHASFLAALTGRLGGQEVAWWRLEEALPTWLRRLSVLPAALTATLTVYLADYSAPWWDRWVPVPLWAGFGLGLCAYVTARYGGSAARAPQQVRLPRPADVRQALRWTAVGKLTGWTLGAGCLVYLLTLADEPGQLRLALLLYAVFFARSVTRWWLARARPPADPETAAEPAQLLHRDRRATLALGAAPTYQPEEIPLVWAAPVLMLGLWQLSLGRDVVTAGTWLVTVAGTLLSGWLCEIATSAWGRYTLARIWFAATGRLPWRLMDFLREAHAKGVLRQAGGVYRFRHIELRNRLADDVPAPRKPRHRLPKLAEAAQNGVVGLAGLLLCTAVVPGVLATGPAPGPYPVPGSVCTVLSPEVLDALMDDPRRVADGDTCAAGEQAPFRPEVQVRVRVQAMAGDWADSGPAKARRRFALLLGSERSAWKIQRAGTGADQMSFDAAPDPADQAVRVVTVARFTGTGRPALRQARYAARDGNLLVTVEFAEEFASRRRVAAVAESLLRRALGRTDARDLADIPRTEVPKGSRLARYRHSEQRLHGAVWGRAERSFIWKFSLLALPVRAPKHMTCTWAPEEEDHVRAYNCENATSLPRTYPAATEPPGNAPWLRLYAAELSCGDSCADNEVRAFVRERPTGKRKGWRRESGQPLYSVRRTDDEYELRMWGEYRYGHGERRQIWLRVRVRPNHAELAQKIVNSVYTQAGGGR</sequence>